<gene>
    <name evidence="1" type="ORF">METZ01_LOCUS420026</name>
</gene>
<feature type="non-terminal residue" evidence="1">
    <location>
        <position position="48"/>
    </location>
</feature>
<evidence type="ECO:0000313" key="1">
    <source>
        <dbReference type="EMBL" id="SVD67172.1"/>
    </source>
</evidence>
<dbReference type="EMBL" id="UINC01165656">
    <property type="protein sequence ID" value="SVD67172.1"/>
    <property type="molecule type" value="Genomic_DNA"/>
</dbReference>
<sequence length="48" mass="5743">MTNAIRNLKFIELKPSFIRKLWEQVNSTNRARELDRVGLDLKMFTFSN</sequence>
<dbReference type="AlphaFoldDB" id="A0A382X7W7"/>
<proteinExistence type="predicted"/>
<reference evidence="1" key="1">
    <citation type="submission" date="2018-05" db="EMBL/GenBank/DDBJ databases">
        <authorList>
            <person name="Lanie J.A."/>
            <person name="Ng W.-L."/>
            <person name="Kazmierczak K.M."/>
            <person name="Andrzejewski T.M."/>
            <person name="Davidsen T.M."/>
            <person name="Wayne K.J."/>
            <person name="Tettelin H."/>
            <person name="Glass J.I."/>
            <person name="Rusch D."/>
            <person name="Podicherti R."/>
            <person name="Tsui H.-C.T."/>
            <person name="Winkler M.E."/>
        </authorList>
    </citation>
    <scope>NUCLEOTIDE SEQUENCE</scope>
</reference>
<organism evidence="1">
    <name type="scientific">marine metagenome</name>
    <dbReference type="NCBI Taxonomy" id="408172"/>
    <lineage>
        <taxon>unclassified sequences</taxon>
        <taxon>metagenomes</taxon>
        <taxon>ecological metagenomes</taxon>
    </lineage>
</organism>
<accession>A0A382X7W7</accession>
<protein>
    <submittedName>
        <fullName evidence="1">Uncharacterized protein</fullName>
    </submittedName>
</protein>
<name>A0A382X7W7_9ZZZZ</name>